<evidence type="ECO:0000259" key="5">
    <source>
        <dbReference type="PROSITE" id="PS50118"/>
    </source>
</evidence>
<dbReference type="InterPro" id="IPR004328">
    <property type="entry name" value="BRO1_dom"/>
</dbReference>
<dbReference type="InterPro" id="IPR009071">
    <property type="entry name" value="HMG_box_dom"/>
</dbReference>
<feature type="domain" description="BRO1" evidence="6">
    <location>
        <begin position="548"/>
        <end position="953"/>
    </location>
</feature>
<feature type="region of interest" description="Disordered" evidence="4">
    <location>
        <begin position="307"/>
        <end position="339"/>
    </location>
</feature>
<proteinExistence type="inferred from homology"/>
<dbReference type="PROSITE" id="PS51180">
    <property type="entry name" value="BRO1"/>
    <property type="match status" value="1"/>
</dbReference>
<feature type="region of interest" description="Disordered" evidence="4">
    <location>
        <begin position="352"/>
        <end position="400"/>
    </location>
</feature>
<dbReference type="CDD" id="cd01389">
    <property type="entry name" value="HMG-box_ROX1-like"/>
    <property type="match status" value="1"/>
</dbReference>
<name>A0ABP9YT18_9FUNG</name>
<evidence type="ECO:0000313" key="7">
    <source>
        <dbReference type="EMBL" id="GAA5810002.1"/>
    </source>
</evidence>
<dbReference type="InterPro" id="IPR038499">
    <property type="entry name" value="BRO1_sf"/>
</dbReference>
<keyword evidence="8" id="KW-1185">Reference proteome</keyword>
<feature type="compositionally biased region" description="Low complexity" evidence="4">
    <location>
        <begin position="173"/>
        <end position="189"/>
    </location>
</feature>
<evidence type="ECO:0000256" key="4">
    <source>
        <dbReference type="SAM" id="MobiDB-lite"/>
    </source>
</evidence>
<feature type="DNA-binding region" description="HMG box" evidence="2">
    <location>
        <begin position="400"/>
        <end position="468"/>
    </location>
</feature>
<dbReference type="Pfam" id="PF03097">
    <property type="entry name" value="BRO1"/>
    <property type="match status" value="1"/>
</dbReference>
<evidence type="ECO:0000313" key="8">
    <source>
        <dbReference type="Proteomes" id="UP001473302"/>
    </source>
</evidence>
<dbReference type="EMBL" id="BAABUK010000006">
    <property type="protein sequence ID" value="GAA5810002.1"/>
    <property type="molecule type" value="Genomic_DNA"/>
</dbReference>
<protein>
    <submittedName>
        <fullName evidence="7">Uncharacterized protein</fullName>
    </submittedName>
</protein>
<accession>A0ABP9YT18</accession>
<dbReference type="Pfam" id="PF13949">
    <property type="entry name" value="ALIX_LYPXL_bnd"/>
    <property type="match status" value="1"/>
</dbReference>
<comment type="caution">
    <text evidence="7">The sequence shown here is derived from an EMBL/GenBank/DDBJ whole genome shotgun (WGS) entry which is preliminary data.</text>
</comment>
<keyword evidence="3" id="KW-0175">Coiled coil</keyword>
<feature type="compositionally biased region" description="Basic residues" evidence="4">
    <location>
        <begin position="387"/>
        <end position="399"/>
    </location>
</feature>
<dbReference type="PANTHER" id="PTHR23030:SF39">
    <property type="entry name" value="PROGRAMMED CELL DEATH 6-INTERACTING PROTEIN"/>
    <property type="match status" value="1"/>
</dbReference>
<reference evidence="7 8" key="1">
    <citation type="submission" date="2024-04" db="EMBL/GenBank/DDBJ databases">
        <title>genome sequences of Mucor flavus KT1a and Helicostylum pulchrum KT1b strains isolated from the surface of a dry-aged beef.</title>
        <authorList>
            <person name="Toyotome T."/>
            <person name="Hosono M."/>
            <person name="Torimaru M."/>
            <person name="Fukuda K."/>
            <person name="Mikami N."/>
        </authorList>
    </citation>
    <scope>NUCLEOTIDE SEQUENCE [LARGE SCALE GENOMIC DNA]</scope>
    <source>
        <strain evidence="7 8">KT1a</strain>
    </source>
</reference>
<feature type="coiled-coil region" evidence="3">
    <location>
        <begin position="469"/>
        <end position="508"/>
    </location>
</feature>
<organism evidence="7 8">
    <name type="scientific">Mucor flavus</name>
    <dbReference type="NCBI Taxonomy" id="439312"/>
    <lineage>
        <taxon>Eukaryota</taxon>
        <taxon>Fungi</taxon>
        <taxon>Fungi incertae sedis</taxon>
        <taxon>Mucoromycota</taxon>
        <taxon>Mucoromycotina</taxon>
        <taxon>Mucoromycetes</taxon>
        <taxon>Mucorales</taxon>
        <taxon>Mucorineae</taxon>
        <taxon>Mucoraceae</taxon>
        <taxon>Mucor</taxon>
    </lineage>
</organism>
<dbReference type="PROSITE" id="PS50118">
    <property type="entry name" value="HMG_BOX_2"/>
    <property type="match status" value="2"/>
</dbReference>
<evidence type="ECO:0000256" key="2">
    <source>
        <dbReference type="PROSITE-ProRule" id="PRU00267"/>
    </source>
</evidence>
<gene>
    <name evidence="7" type="ORF">MFLAVUS_003417</name>
</gene>
<keyword evidence="2" id="KW-0539">Nucleus</keyword>
<feature type="region of interest" description="Disordered" evidence="4">
    <location>
        <begin position="169"/>
        <end position="218"/>
    </location>
</feature>
<dbReference type="InterPro" id="IPR025304">
    <property type="entry name" value="ALIX_V_dom"/>
</dbReference>
<feature type="coiled-coil region" evidence="3">
    <location>
        <begin position="1095"/>
        <end position="1132"/>
    </location>
</feature>
<dbReference type="SMART" id="SM00398">
    <property type="entry name" value="HMG"/>
    <property type="match status" value="2"/>
</dbReference>
<dbReference type="PANTHER" id="PTHR23030">
    <property type="entry name" value="PCD6 INTERACTING PROTEIN-RELATED"/>
    <property type="match status" value="1"/>
</dbReference>
<evidence type="ECO:0000256" key="1">
    <source>
        <dbReference type="ARBA" id="ARBA00038154"/>
    </source>
</evidence>
<evidence type="ECO:0000256" key="3">
    <source>
        <dbReference type="SAM" id="Coils"/>
    </source>
</evidence>
<comment type="similarity">
    <text evidence="1">Belongs to the palA/RIM20 family.</text>
</comment>
<dbReference type="Proteomes" id="UP001473302">
    <property type="component" value="Unassembled WGS sequence"/>
</dbReference>
<evidence type="ECO:0000259" key="6">
    <source>
        <dbReference type="PROSITE" id="PS51180"/>
    </source>
</evidence>
<feature type="domain" description="HMG box" evidence="5">
    <location>
        <begin position="229"/>
        <end position="297"/>
    </location>
</feature>
<feature type="region of interest" description="Disordered" evidence="4">
    <location>
        <begin position="101"/>
        <end position="131"/>
    </location>
</feature>
<dbReference type="Gene3D" id="1.20.120.560">
    <property type="entry name" value="alix/aip1 in complex with the ypdl late domain"/>
    <property type="match status" value="1"/>
</dbReference>
<keyword evidence="2" id="KW-0238">DNA-binding</keyword>
<dbReference type="Pfam" id="PF00505">
    <property type="entry name" value="HMG_box"/>
    <property type="match status" value="2"/>
</dbReference>
<dbReference type="Gene3D" id="1.20.140.50">
    <property type="entry name" value="alix/aip1 like domains"/>
    <property type="match status" value="1"/>
</dbReference>
<dbReference type="SMART" id="SM01041">
    <property type="entry name" value="BRO1"/>
    <property type="match status" value="1"/>
</dbReference>
<dbReference type="Gene3D" id="1.25.40.280">
    <property type="entry name" value="alix/aip1 like domains"/>
    <property type="match status" value="1"/>
</dbReference>
<feature type="compositionally biased region" description="Acidic residues" evidence="4">
    <location>
        <begin position="196"/>
        <end position="205"/>
    </location>
</feature>
<dbReference type="Gene3D" id="1.10.30.10">
    <property type="entry name" value="High mobility group box domain"/>
    <property type="match status" value="2"/>
</dbReference>
<dbReference type="SUPFAM" id="SSF47095">
    <property type="entry name" value="HMG-box"/>
    <property type="match status" value="2"/>
</dbReference>
<feature type="DNA-binding region" description="HMG box" evidence="2">
    <location>
        <begin position="229"/>
        <end position="297"/>
    </location>
</feature>
<feature type="compositionally biased region" description="Low complexity" evidence="4">
    <location>
        <begin position="353"/>
        <end position="364"/>
    </location>
</feature>
<sequence>MSEQNLLNYNIFKTNDYNFDFPIATAALSDQRKVAITTTSNATRNYNAYDYTVNQTSSPYYLPPISASENTNLTFSSLMHQKELPEQWDDVSQSAIIINEKAQHSHQQQQQQQQDRHSSAGSPSDDQAPTHIVSPEAIREALKEEKEEALGHSQKPFSQYSSFNALKQRRFSSDNSPPSFSIPFSPSPSMKKMNYDDDDEEEEEPQTPFPHHNDTLDQTNLKKVVPGKLKRPPNAYLLFNRDMRRKLLKASPKMTVAEISKEVGDWWKALPDDKREYYVKEASILKEEHLKKYPDFIYTRRSKAELAEAKKSSKLGRKSKSESVMLNRSDAEEEENSVDVYNQPKSIDLILVNSNNNNSSSNHNQPPPQSKKRSRKSIGTGGQRDPRGRKKKRHKHPFAPKHPMSAYLYYLASVYPQVSLSFPGSTVGPISKSISKTWHAMSNEERLPWKQKADSDKARYAQEMRVYMATNNEEQLQKQQQEKQQLLLQQQLQKLLSEEEEEEQVDEDVDVNSLAVVVNMLYPILYSVLFKREEPLEEQVMEELPRNLLLNIPLKVPDKLEWTSSLLAYITSSYAEDAEKYKQDATTLDAMRDQALFQPTTCSFSLEDLSIYFNQLTFLGSRFPSDINLRIGWFPIFIPQEKPESISNLNYEKSCVLYRMAGLYSELGCSQNWVSTEGIRKACQYFQNAAGCLNYIKTELVPELRCNPPKDFEMLESLVALMMAQAHECIWQKAVMEHMKYGTVARLAIRVSDFYDLFLSAAIPIIPENWKSYADTKSNFFKAFAQYQKANEAISNGRYGEEIARLNLAKSNNLSAIRHLENATLLNQAFIDQIHTLQQSIDRDLARAEKDNDVVYMESIPEESALAPILRSDMVKPILPNFVLSPNYWLTLADRPNNELFVKRPLFEKLVPFAVHQAASVYSDKKDYIVKVEVIAKNQELKAESQKLLDELCLPYALDIVDTLPKRLVEYAEEVQHEGGIQSLYDMLQKIQSMSRKATNLIEEGFNVVEDENEQDVQLSRQYGKLWARPSSRSLTHNLLTMGGQYNDTVQAAQKADRIVQAKVSNWGKAIAMLSKPTDQVQSYLPTLPADEEYYTFIQENLTALRDLLDLLQQELNEREKLQDKVTHMADKDDISSHLVTKANELTKGSPIVKLEPEQFASIFEHHLSAYKVFEDQMKAHISKQSGLLHKIHDLYGQFSFIVATKSVLNKREKAITNLESAFTKFKEIRTNLVEGIKFYSNYTDTLSQFKDDCNDFALARRLEASELIRDTNPGRLLLLKK</sequence>
<feature type="domain" description="HMG box" evidence="5">
    <location>
        <begin position="400"/>
        <end position="468"/>
    </location>
</feature>
<dbReference type="InterPro" id="IPR036910">
    <property type="entry name" value="HMG_box_dom_sf"/>
</dbReference>